<reference evidence="2" key="1">
    <citation type="submission" date="2021-03" db="EMBL/GenBank/DDBJ databases">
        <title>Genomic analysis provides insights into the functional capacity of soil bacteria communities inhabiting an altitudinal gradient in the Atacama Desert.</title>
        <authorList>
            <person name="Gonzalez M."/>
            <person name="Maldonado J."/>
            <person name="Maza F."/>
            <person name="Hodar C."/>
            <person name="Cortes M."/>
            <person name="Palma R."/>
            <person name="Andreani C."/>
            <person name="Gaete A."/>
            <person name="Vasquez-Dean J."/>
            <person name="Acuna V."/>
            <person name="Aguado M."/>
            <person name="Mandakovic D."/>
            <person name="Latorre M."/>
            <person name="Orellana A."/>
            <person name="Gutierrez R."/>
            <person name="Montecino M."/>
            <person name="Allende M."/>
            <person name="Maass A."/>
            <person name="Cambiazo V."/>
        </authorList>
    </citation>
    <scope>NUCLEOTIDE SEQUENCE</scope>
    <source>
        <strain evidence="2">ISL-25</strain>
    </source>
</reference>
<comment type="caution">
    <text evidence="2">The sequence shown here is derived from an EMBL/GenBank/DDBJ whole genome shotgun (WGS) entry which is preliminary data.</text>
</comment>
<proteinExistence type="predicted"/>
<name>A0A944DL65_PSEFL</name>
<feature type="domain" description="Limonene-1,2-epoxide hydrolase" evidence="1">
    <location>
        <begin position="4"/>
        <end position="122"/>
    </location>
</feature>
<sequence>MPTPTETISAFCAAFFEHGGRPAVRRWFTPTTRWVNEGVSVTNGAEEAIAMIDELETSMGISTVHIDMLAIAANGSRVLTERLDRFERADGSEIGRLMIMGIFELEGDKIVEWRDYFDVNALQHFAVG</sequence>
<protein>
    <submittedName>
        <fullName evidence="2">Nuclear transport factor 2 family protein</fullName>
    </submittedName>
</protein>
<dbReference type="EMBL" id="JAGGOB010000008">
    <property type="protein sequence ID" value="MBT2327770.1"/>
    <property type="molecule type" value="Genomic_DNA"/>
</dbReference>
<dbReference type="InterPro" id="IPR032710">
    <property type="entry name" value="NTF2-like_dom_sf"/>
</dbReference>
<evidence type="ECO:0000313" key="2">
    <source>
        <dbReference type="EMBL" id="MBT2327770.1"/>
    </source>
</evidence>
<organism evidence="2 3">
    <name type="scientific">Pseudomonas fluorescens</name>
    <dbReference type="NCBI Taxonomy" id="294"/>
    <lineage>
        <taxon>Bacteria</taxon>
        <taxon>Pseudomonadati</taxon>
        <taxon>Pseudomonadota</taxon>
        <taxon>Gammaproteobacteria</taxon>
        <taxon>Pseudomonadales</taxon>
        <taxon>Pseudomonadaceae</taxon>
        <taxon>Pseudomonas</taxon>
    </lineage>
</organism>
<evidence type="ECO:0000313" key="3">
    <source>
        <dbReference type="Proteomes" id="UP000692896"/>
    </source>
</evidence>
<dbReference type="AlphaFoldDB" id="A0A944DL65"/>
<accession>A0A944DL65</accession>
<dbReference type="InterPro" id="IPR013100">
    <property type="entry name" value="LEH"/>
</dbReference>
<dbReference type="Pfam" id="PF07858">
    <property type="entry name" value="LEH"/>
    <property type="match status" value="1"/>
</dbReference>
<dbReference type="RefSeq" id="WP_214917076.1">
    <property type="nucleotide sequence ID" value="NZ_JAGGNX010000019.1"/>
</dbReference>
<gene>
    <name evidence="2" type="ORF">J7E47_03425</name>
</gene>
<dbReference type="Gene3D" id="3.10.450.50">
    <property type="match status" value="1"/>
</dbReference>
<dbReference type="Proteomes" id="UP000692896">
    <property type="component" value="Unassembled WGS sequence"/>
</dbReference>
<dbReference type="SUPFAM" id="SSF54427">
    <property type="entry name" value="NTF2-like"/>
    <property type="match status" value="1"/>
</dbReference>
<evidence type="ECO:0000259" key="1">
    <source>
        <dbReference type="Pfam" id="PF07858"/>
    </source>
</evidence>